<dbReference type="PANTHER" id="PTHR43194">
    <property type="entry name" value="HYDROLASE ALPHA/BETA FOLD FAMILY"/>
    <property type="match status" value="1"/>
</dbReference>
<dbReference type="Pfam" id="PF12697">
    <property type="entry name" value="Abhydrolase_6"/>
    <property type="match status" value="1"/>
</dbReference>
<evidence type="ECO:0000256" key="1">
    <source>
        <dbReference type="ARBA" id="ARBA00010088"/>
    </source>
</evidence>
<keyword evidence="2" id="KW-0378">Hydrolase</keyword>
<dbReference type="NCBIfam" id="TIGR01250">
    <property type="entry name" value="pro_imino_pep_2"/>
    <property type="match status" value="1"/>
</dbReference>
<dbReference type="PANTHER" id="PTHR43194:SF2">
    <property type="entry name" value="PEROXISOMAL MEMBRANE PROTEIN LPX1"/>
    <property type="match status" value="1"/>
</dbReference>
<dbReference type="AlphaFoldDB" id="A0A369JUL7"/>
<reference evidence="4" key="1">
    <citation type="submission" date="2018-04" db="EMBL/GenBank/DDBJ databases">
        <title>Whole genome sequencing of Hypsizygus marmoreus.</title>
        <authorList>
            <person name="Choi I.-G."/>
            <person name="Min B."/>
            <person name="Kim J.-G."/>
            <person name="Kim S."/>
            <person name="Oh Y.-L."/>
            <person name="Kong W.-S."/>
            <person name="Park H."/>
            <person name="Jeong J."/>
            <person name="Song E.-S."/>
        </authorList>
    </citation>
    <scope>NUCLEOTIDE SEQUENCE [LARGE SCALE GENOMIC DNA]</scope>
    <source>
        <strain evidence="4">51987-8</strain>
    </source>
</reference>
<evidence type="ECO:0000313" key="4">
    <source>
        <dbReference type="EMBL" id="RDB26029.1"/>
    </source>
</evidence>
<dbReference type="InterPro" id="IPR000073">
    <property type="entry name" value="AB_hydrolase_1"/>
</dbReference>
<dbReference type="InterPro" id="IPR005945">
    <property type="entry name" value="Pro_imino_pep"/>
</dbReference>
<evidence type="ECO:0000256" key="2">
    <source>
        <dbReference type="ARBA" id="ARBA00022801"/>
    </source>
</evidence>
<comment type="caution">
    <text evidence="4">The sequence shown here is derived from an EMBL/GenBank/DDBJ whole genome shotgun (WGS) entry which is preliminary data.</text>
</comment>
<dbReference type="InterPro" id="IPR029058">
    <property type="entry name" value="AB_hydrolase_fold"/>
</dbReference>
<proteinExistence type="inferred from homology"/>
<dbReference type="InParanoid" id="A0A369JUL7"/>
<dbReference type="Proteomes" id="UP000076154">
    <property type="component" value="Unassembled WGS sequence"/>
</dbReference>
<dbReference type="PRINTS" id="PR00793">
    <property type="entry name" value="PROAMNOPTASE"/>
</dbReference>
<evidence type="ECO:0000259" key="3">
    <source>
        <dbReference type="Pfam" id="PF12697"/>
    </source>
</evidence>
<dbReference type="EMBL" id="LUEZ02000040">
    <property type="protein sequence ID" value="RDB26029.1"/>
    <property type="molecule type" value="Genomic_DNA"/>
</dbReference>
<evidence type="ECO:0000313" key="5">
    <source>
        <dbReference type="Proteomes" id="UP000076154"/>
    </source>
</evidence>
<dbReference type="STRING" id="39966.A0A369JUL7"/>
<dbReference type="InterPro" id="IPR050228">
    <property type="entry name" value="Carboxylesterase_BioH"/>
</dbReference>
<sequence>MGLASSDSERSGTVDFIVGTKTYQTWYMVVGDLKGGRRPVVALHGGPGMSHHYMLPHVQLFTRASIPVVLYDQLGNGQSSHIHDVPQSFWCPELFMDELDNLLKKLELSDDFDLLGHSWGGQLAGSYAALRQPQGLKRLIIANSPASIPLFMAGANELLDRFPPSLGTMIRKYEAEGNMKPKEYQDGVMEWCKRHICTLDPWPEQLLKSFGAAKEDPTVHRSMMGGYSFKIIGNLKNWSIIDDLHKIKYPTLLISSPTDEIQEAAILPWFLRIPKVKWVELQNSSHLAEFEEPDRYFEVIINFLDTITA</sequence>
<dbReference type="PIRSF" id="PIRSF005539">
    <property type="entry name" value="Pept_S33_TRI_F1"/>
    <property type="match status" value="1"/>
</dbReference>
<feature type="domain" description="AB hydrolase-1" evidence="3">
    <location>
        <begin position="40"/>
        <end position="298"/>
    </location>
</feature>
<dbReference type="GO" id="GO:0008233">
    <property type="term" value="F:peptidase activity"/>
    <property type="evidence" value="ECO:0007669"/>
    <property type="project" value="InterPro"/>
</dbReference>
<organism evidence="4 5">
    <name type="scientific">Hypsizygus marmoreus</name>
    <name type="common">White beech mushroom</name>
    <name type="synonym">Agaricus marmoreus</name>
    <dbReference type="NCBI Taxonomy" id="39966"/>
    <lineage>
        <taxon>Eukaryota</taxon>
        <taxon>Fungi</taxon>
        <taxon>Dikarya</taxon>
        <taxon>Basidiomycota</taxon>
        <taxon>Agaricomycotina</taxon>
        <taxon>Agaricomycetes</taxon>
        <taxon>Agaricomycetidae</taxon>
        <taxon>Agaricales</taxon>
        <taxon>Tricholomatineae</taxon>
        <taxon>Lyophyllaceae</taxon>
        <taxon>Hypsizygus</taxon>
    </lineage>
</organism>
<name>A0A369JUL7_HYPMA</name>
<protein>
    <submittedName>
        <fullName evidence="4">L-amino acid amidase</fullName>
    </submittedName>
</protein>
<dbReference type="InterPro" id="IPR002410">
    <property type="entry name" value="Peptidase_S33"/>
</dbReference>
<dbReference type="GO" id="GO:0006508">
    <property type="term" value="P:proteolysis"/>
    <property type="evidence" value="ECO:0007669"/>
    <property type="project" value="InterPro"/>
</dbReference>
<gene>
    <name evidence="4" type="primary">laaA_1</name>
    <name evidence="4" type="ORF">Hypma_006347</name>
</gene>
<accession>A0A369JUL7</accession>
<dbReference type="SUPFAM" id="SSF53474">
    <property type="entry name" value="alpha/beta-Hydrolases"/>
    <property type="match status" value="1"/>
</dbReference>
<keyword evidence="5" id="KW-1185">Reference proteome</keyword>
<comment type="similarity">
    <text evidence="1">Belongs to the peptidase S33 family.</text>
</comment>
<dbReference type="OrthoDB" id="190201at2759"/>
<dbReference type="Gene3D" id="3.40.50.1820">
    <property type="entry name" value="alpha/beta hydrolase"/>
    <property type="match status" value="1"/>
</dbReference>